<proteinExistence type="predicted"/>
<evidence type="ECO:0000313" key="3">
    <source>
        <dbReference type="EMBL" id="MBB3105166.1"/>
    </source>
</evidence>
<dbReference type="CDD" id="cd00198">
    <property type="entry name" value="vWFA"/>
    <property type="match status" value="1"/>
</dbReference>
<sequence length="939" mass="100944">MRESALMRLVARTLIVTITAMPFQAIADEMADIGRQAQHYGKTLQEQMKNSQPSVSGGNLNLGSGLAPLNINDLFPGTSAPMSDQDVMSKYFPDTLPPNVNDSREMYDSGTTMDEKGANAQEILYQDANSANPSISGAAYKVLLDAAKRSRPNFANDPMLNQSNTIYEEMDLIAKNFGDCTTESTFNDAVHTEHVPEYEHCEQLNKPAGDCDISHEIVIKAEPADMVFLVDNSNSMDEAIDALKTSIGDLARLLGENNGGNLRLGGAVTRGNQYLTDNINLSSSISAFTSWVNHIKLNHGDTYNVDATNFSIDHFAWRDNVEKVIVIIGNKDNPNGNVSALRARLDALGFKVFIFHNNAGVQALGTPIADNFSATGLYKAAQFLTIVEDSWKPQACLEAAKSSLEEFCSGSYTQTVGSENDCINLSGFNVCPGDPIYTKLQAPPIPNVSKLALKVHVSSLQCNYNIGSMGCYTDANGNQQCPTNQGEQLSSCEALEANPQCGFISSKCVEGAQGSQGTCYVFDNTYDCGSDVNTATIQKTATYNCGGPIRCMGGDCLDISQAQNTEFTRAAALLNAAQFMASDMACTGQDANGNPTGSDVEECTIFKGNDGECKKAVGGVVNCCQKPDNVSFADYLTMIMAMPKLDTAIMSLDQTNSIRSSYQLLRDPITQGWDQLKQPFANYADNISGAVDTVSQTYNGIIQSLENKAKAITLEALKSVGYESGAGAAGAEAAAKTAQSAAEDMANTIVNQAVSVLSTVSAIYTAYTVSMLVIQTIYACTADELKLNVDRKLKKCSYVGSYCAQEILGVCIEKRESYCCFSSPLSRIIQEQAGPQLGQDFGSAKHPECGGLTMDQVAQIDWTKIDLDEWVGLLTQNGLFPNAGNVDLDTLTGAGNGLNLGNRANAEERAIQRLQDSRVDESRFENSINYRPATGAPLP</sequence>
<gene>
    <name evidence="3" type="ORF">FHR87_003601</name>
</gene>
<dbReference type="NCBIfam" id="NF011458">
    <property type="entry name" value="PRK14876.1"/>
    <property type="match status" value="1"/>
</dbReference>
<dbReference type="InterPro" id="IPR002035">
    <property type="entry name" value="VWF_A"/>
</dbReference>
<dbReference type="InterPro" id="IPR036465">
    <property type="entry name" value="vWFA_dom_sf"/>
</dbReference>
<dbReference type="RefSeq" id="WP_183168029.1">
    <property type="nucleotide sequence ID" value="NZ_JACHXI010000027.1"/>
</dbReference>
<dbReference type="SUPFAM" id="SSF53300">
    <property type="entry name" value="vWA-like"/>
    <property type="match status" value="1"/>
</dbReference>
<dbReference type="Proteomes" id="UP000549250">
    <property type="component" value="Unassembled WGS sequence"/>
</dbReference>
<evidence type="ECO:0000256" key="1">
    <source>
        <dbReference type="SAM" id="SignalP"/>
    </source>
</evidence>
<comment type="caution">
    <text evidence="3">The sequence shown here is derived from an EMBL/GenBank/DDBJ whole genome shotgun (WGS) entry which is preliminary data.</text>
</comment>
<feature type="signal peptide" evidence="1">
    <location>
        <begin position="1"/>
        <end position="27"/>
    </location>
</feature>
<name>A0A839T9N0_AZOMA</name>
<dbReference type="AlphaFoldDB" id="A0A839T9N0"/>
<reference evidence="3 4" key="1">
    <citation type="submission" date="2020-08" db="EMBL/GenBank/DDBJ databases">
        <title>Genomic Encyclopedia of Type Strains, Phase III (KMG-III): the genomes of soil and plant-associated and newly described type strains.</title>
        <authorList>
            <person name="Whitman W."/>
        </authorList>
    </citation>
    <scope>NUCLEOTIDE SEQUENCE [LARGE SCALE GENOMIC DNA]</scope>
    <source>
        <strain evidence="3 4">CECT 4462</strain>
    </source>
</reference>
<keyword evidence="1" id="KW-0732">Signal</keyword>
<dbReference type="Pfam" id="PF06986">
    <property type="entry name" value="F_T4SS_TraN"/>
    <property type="match status" value="2"/>
</dbReference>
<organism evidence="3 4">
    <name type="scientific">Azomonas macrocytogenes</name>
    <name type="common">Azotobacter macrocytogenes</name>
    <dbReference type="NCBI Taxonomy" id="69962"/>
    <lineage>
        <taxon>Bacteria</taxon>
        <taxon>Pseudomonadati</taxon>
        <taxon>Pseudomonadota</taxon>
        <taxon>Gammaproteobacteria</taxon>
        <taxon>Pseudomonadales</taxon>
        <taxon>Pseudomonadaceae</taxon>
        <taxon>Azomonas</taxon>
    </lineage>
</organism>
<dbReference type="InterPro" id="IPR014121">
    <property type="entry name" value="TraN_Ftype"/>
</dbReference>
<keyword evidence="4" id="KW-1185">Reference proteome</keyword>
<dbReference type="Pfam" id="PF00092">
    <property type="entry name" value="VWA"/>
    <property type="match status" value="1"/>
</dbReference>
<dbReference type="EMBL" id="JACHXI010000027">
    <property type="protein sequence ID" value="MBB3105166.1"/>
    <property type="molecule type" value="Genomic_DNA"/>
</dbReference>
<accession>A0A839T9N0</accession>
<protein>
    <submittedName>
        <fullName evidence="3">Conjugal transfer mating pair stabilization protein TraN</fullName>
    </submittedName>
</protein>
<evidence type="ECO:0000259" key="2">
    <source>
        <dbReference type="Pfam" id="PF00092"/>
    </source>
</evidence>
<evidence type="ECO:0000313" key="4">
    <source>
        <dbReference type="Proteomes" id="UP000549250"/>
    </source>
</evidence>
<feature type="domain" description="VWFA" evidence="2">
    <location>
        <begin position="225"/>
        <end position="355"/>
    </location>
</feature>
<dbReference type="Gene3D" id="3.40.50.410">
    <property type="entry name" value="von Willebrand factor, type A domain"/>
    <property type="match status" value="1"/>
</dbReference>
<feature type="chain" id="PRO_5032311117" evidence="1">
    <location>
        <begin position="28"/>
        <end position="939"/>
    </location>
</feature>